<proteinExistence type="predicted"/>
<sequence>MDGKCAHHHGGHRLRRALPCMVNGAARLGRRAGDPDDLLRHYLLHLQPSRRLLPHR</sequence>
<protein>
    <submittedName>
        <fullName evidence="1">Uncharacterized protein</fullName>
    </submittedName>
</protein>
<accession>A0A0A9H5K3</accession>
<dbReference type="EMBL" id="GBRH01165396">
    <property type="protein sequence ID" value="JAE32500.1"/>
    <property type="molecule type" value="Transcribed_RNA"/>
</dbReference>
<reference evidence="1" key="1">
    <citation type="submission" date="2014-09" db="EMBL/GenBank/DDBJ databases">
        <authorList>
            <person name="Magalhaes I.L.F."/>
            <person name="Oliveira U."/>
            <person name="Santos F.R."/>
            <person name="Vidigal T.H.D.A."/>
            <person name="Brescovit A.D."/>
            <person name="Santos A.J."/>
        </authorList>
    </citation>
    <scope>NUCLEOTIDE SEQUENCE</scope>
    <source>
        <tissue evidence="1">Shoot tissue taken approximately 20 cm above the soil surface</tissue>
    </source>
</reference>
<name>A0A0A9H5K3_ARUDO</name>
<organism evidence="1">
    <name type="scientific">Arundo donax</name>
    <name type="common">Giant reed</name>
    <name type="synonym">Donax arundinaceus</name>
    <dbReference type="NCBI Taxonomy" id="35708"/>
    <lineage>
        <taxon>Eukaryota</taxon>
        <taxon>Viridiplantae</taxon>
        <taxon>Streptophyta</taxon>
        <taxon>Embryophyta</taxon>
        <taxon>Tracheophyta</taxon>
        <taxon>Spermatophyta</taxon>
        <taxon>Magnoliopsida</taxon>
        <taxon>Liliopsida</taxon>
        <taxon>Poales</taxon>
        <taxon>Poaceae</taxon>
        <taxon>PACMAD clade</taxon>
        <taxon>Arundinoideae</taxon>
        <taxon>Arundineae</taxon>
        <taxon>Arundo</taxon>
    </lineage>
</organism>
<evidence type="ECO:0000313" key="1">
    <source>
        <dbReference type="EMBL" id="JAE32500.1"/>
    </source>
</evidence>
<dbReference type="AlphaFoldDB" id="A0A0A9H5K3"/>
<reference evidence="1" key="2">
    <citation type="journal article" date="2015" name="Data Brief">
        <title>Shoot transcriptome of the giant reed, Arundo donax.</title>
        <authorList>
            <person name="Barrero R.A."/>
            <person name="Guerrero F.D."/>
            <person name="Moolhuijzen P."/>
            <person name="Goolsby J.A."/>
            <person name="Tidwell J."/>
            <person name="Bellgard S.E."/>
            <person name="Bellgard M.I."/>
        </authorList>
    </citation>
    <scope>NUCLEOTIDE SEQUENCE</scope>
    <source>
        <tissue evidence="1">Shoot tissue taken approximately 20 cm above the soil surface</tissue>
    </source>
</reference>